<dbReference type="InterPro" id="IPR018958">
    <property type="entry name" value="Knr4/Smi1-like_dom"/>
</dbReference>
<evidence type="ECO:0000259" key="1">
    <source>
        <dbReference type="SMART" id="SM00860"/>
    </source>
</evidence>
<dbReference type="InterPro" id="IPR037883">
    <property type="entry name" value="Knr4/Smi1-like_sf"/>
</dbReference>
<dbReference type="SUPFAM" id="SSF160631">
    <property type="entry name" value="SMI1/KNR4-like"/>
    <property type="match status" value="1"/>
</dbReference>
<accession>A0A3B0X500</accession>
<protein>
    <recommendedName>
        <fullName evidence="1">Knr4/Smi1-like domain-containing protein</fullName>
    </recommendedName>
</protein>
<name>A0A3B0X500_9ZZZZ</name>
<dbReference type="EMBL" id="UOFH01000083">
    <property type="protein sequence ID" value="VAW59463.1"/>
    <property type="molecule type" value="Genomic_DNA"/>
</dbReference>
<proteinExistence type="predicted"/>
<reference evidence="2" key="1">
    <citation type="submission" date="2018-06" db="EMBL/GenBank/DDBJ databases">
        <authorList>
            <person name="Zhirakovskaya E."/>
        </authorList>
    </citation>
    <scope>NUCLEOTIDE SEQUENCE</scope>
</reference>
<gene>
    <name evidence="2" type="ORF">MNBD_GAMMA08-1006</name>
</gene>
<dbReference type="SMART" id="SM00860">
    <property type="entry name" value="SMI1_KNR4"/>
    <property type="match status" value="1"/>
</dbReference>
<sequence length="160" mass="18227">MNIEMYDTEKNINTDDISILEKKLDKTFPSQYRVFLLQYNGGYPFPSIFNIQWKDQQWASGYDKGSVSEFYAINSETKSSDLLHRSLTLEGRIPNTTMAIAKAEGGDILLIGTAAHNAGKIYFWALSFETDDAEEADFSNIGFVADDFNQFMKNLYDNEN</sequence>
<dbReference type="Pfam" id="PF09346">
    <property type="entry name" value="SMI1_KNR4"/>
    <property type="match status" value="1"/>
</dbReference>
<feature type="domain" description="Knr4/Smi1-like" evidence="1">
    <location>
        <begin position="11"/>
        <end position="154"/>
    </location>
</feature>
<dbReference type="Gene3D" id="3.40.1580.10">
    <property type="entry name" value="SMI1/KNR4-like"/>
    <property type="match status" value="1"/>
</dbReference>
<dbReference type="AlphaFoldDB" id="A0A3B0X500"/>
<evidence type="ECO:0000313" key="2">
    <source>
        <dbReference type="EMBL" id="VAW59463.1"/>
    </source>
</evidence>
<organism evidence="2">
    <name type="scientific">hydrothermal vent metagenome</name>
    <dbReference type="NCBI Taxonomy" id="652676"/>
    <lineage>
        <taxon>unclassified sequences</taxon>
        <taxon>metagenomes</taxon>
        <taxon>ecological metagenomes</taxon>
    </lineage>
</organism>